<proteinExistence type="predicted"/>
<accession>A0A932GNW8</accession>
<reference evidence="1" key="1">
    <citation type="submission" date="2020-07" db="EMBL/GenBank/DDBJ databases">
        <title>Huge and variable diversity of episymbiotic CPR bacteria and DPANN archaea in groundwater ecosystems.</title>
        <authorList>
            <person name="He C.Y."/>
            <person name="Keren R."/>
            <person name="Whittaker M."/>
            <person name="Farag I.F."/>
            <person name="Doudna J."/>
            <person name="Cate J.H.D."/>
            <person name="Banfield J.F."/>
        </authorList>
    </citation>
    <scope>NUCLEOTIDE SEQUENCE</scope>
    <source>
        <strain evidence="1">NC_groundwater_717_Ag_S-0.2um_59_8</strain>
    </source>
</reference>
<dbReference type="GO" id="GO:0003677">
    <property type="term" value="F:DNA binding"/>
    <property type="evidence" value="ECO:0007669"/>
    <property type="project" value="InterPro"/>
</dbReference>
<dbReference type="Proteomes" id="UP000741360">
    <property type="component" value="Unassembled WGS sequence"/>
</dbReference>
<name>A0A932GNW8_UNCTE</name>
<dbReference type="InterPro" id="IPR010982">
    <property type="entry name" value="Lambda_DNA-bd_dom_sf"/>
</dbReference>
<protein>
    <submittedName>
        <fullName evidence="1">Uncharacterized protein</fullName>
    </submittedName>
</protein>
<dbReference type="EMBL" id="JACPSX010000090">
    <property type="protein sequence ID" value="MBI3014389.1"/>
    <property type="molecule type" value="Genomic_DNA"/>
</dbReference>
<sequence>MKIRRVAANNRKRAFEVKTSSQILLFPYAKADPKPTRNDGVARVSVDADLGREGFTYVLQSGREGTVHIEQVLEYNQDPTYLRDLLLYKLTLEAQKRVEASPLSKREIIRRLGTSAAQFYRLLDQTNYRKSVDQVLSLLHVLECDVDLVVRAKSA</sequence>
<evidence type="ECO:0000313" key="2">
    <source>
        <dbReference type="Proteomes" id="UP000741360"/>
    </source>
</evidence>
<dbReference type="SUPFAM" id="SSF47413">
    <property type="entry name" value="lambda repressor-like DNA-binding domains"/>
    <property type="match status" value="1"/>
</dbReference>
<gene>
    <name evidence="1" type="ORF">HYY65_04865</name>
</gene>
<evidence type="ECO:0000313" key="1">
    <source>
        <dbReference type="EMBL" id="MBI3014389.1"/>
    </source>
</evidence>
<organism evidence="1 2">
    <name type="scientific">Tectimicrobiota bacterium</name>
    <dbReference type="NCBI Taxonomy" id="2528274"/>
    <lineage>
        <taxon>Bacteria</taxon>
        <taxon>Pseudomonadati</taxon>
        <taxon>Nitrospinota/Tectimicrobiota group</taxon>
        <taxon>Candidatus Tectimicrobiota</taxon>
    </lineage>
</organism>
<comment type="caution">
    <text evidence="1">The sequence shown here is derived from an EMBL/GenBank/DDBJ whole genome shotgun (WGS) entry which is preliminary data.</text>
</comment>
<dbReference type="AlphaFoldDB" id="A0A932GNW8"/>